<feature type="region of interest" description="Disordered" evidence="4">
    <location>
        <begin position="473"/>
        <end position="493"/>
    </location>
</feature>
<gene>
    <name evidence="5" type="ORF">BABINDRAFT_160506</name>
</gene>
<evidence type="ECO:0000256" key="3">
    <source>
        <dbReference type="ARBA" id="ARBA00023186"/>
    </source>
</evidence>
<comment type="similarity">
    <text evidence="1">Belongs to the synembryn family.</text>
</comment>
<keyword evidence="6" id="KW-1185">Reference proteome</keyword>
<sequence>MNTPLIPNLGSPTESFLAASAPNPRVVHLVDVMLAALPAPDPATYNTEDVTAALVDEIHPHITELRALLREKVVLNSIDEPTARKLFDITSHHHEYFRIHYPTLTPVFTSDVQDAFVKDMSALDACLANLLLVNRRIHNLKHFEGKHLLYITETVRLFHHLAFRTFHKYANQAPVDEFTFRDLIPALRIMFLSLFSWRDVYAESALAYCSATLNQLLLHDLKFLIRECPREGSFSPSGASKLSNNMEFHLCFLELLKTSYSFIHNYTDVGAKLARSASRLNSQFGPMATPPSLQGTAYSHPLMFLNLRLLTRFLSKIPHVTEFADNPVFQEQLYQKVKNIGNIILTFDVAAYPSFDLKSPSDVAATGDVATTDQVFNRIVQTVLNYFEYAVTKAVNSLEWGALKASHRADDDCEDLVSLLGLLDHVIDAAEYQWSTEAARWGFQNILDAFIPLEVVASGSLFSKIHSLITQTPRRTSGGSVDPHDDATSSSNYATVNNSVRNAILDVFYKLTIAHAEQRPEKFNVEDAKLQFLNCTGYLAASGYMFSKHITVPLNPPLYSIYIEGVASAEELDVRRPSVIESVTDSVVSASSCDSALSYGSLLSDTEGARSTFTQINYSSNYTSSSIDAASGLTRTASQASTATAILSLGTRRTISPGPSLKSNTRLTKRMERRNSSALLGEMTEAEKEEEAQRLMEVFERLDRLGVIKPVSKKG</sequence>
<organism evidence="5 6">
    <name type="scientific">Babjeviella inositovora NRRL Y-12698</name>
    <dbReference type="NCBI Taxonomy" id="984486"/>
    <lineage>
        <taxon>Eukaryota</taxon>
        <taxon>Fungi</taxon>
        <taxon>Dikarya</taxon>
        <taxon>Ascomycota</taxon>
        <taxon>Saccharomycotina</taxon>
        <taxon>Pichiomycetes</taxon>
        <taxon>Serinales incertae sedis</taxon>
        <taxon>Babjeviella</taxon>
    </lineage>
</organism>
<evidence type="ECO:0000256" key="1">
    <source>
        <dbReference type="ARBA" id="ARBA00009049"/>
    </source>
</evidence>
<dbReference type="EMBL" id="KV454428">
    <property type="protein sequence ID" value="ODQ81100.1"/>
    <property type="molecule type" value="Genomic_DNA"/>
</dbReference>
<reference evidence="6" key="1">
    <citation type="submission" date="2016-05" db="EMBL/GenBank/DDBJ databases">
        <title>Comparative genomics of biotechnologically important yeasts.</title>
        <authorList>
            <consortium name="DOE Joint Genome Institute"/>
            <person name="Riley R."/>
            <person name="Haridas S."/>
            <person name="Wolfe K.H."/>
            <person name="Lopes M.R."/>
            <person name="Hittinger C.T."/>
            <person name="Goker M."/>
            <person name="Salamov A."/>
            <person name="Wisecaver J."/>
            <person name="Long T.M."/>
            <person name="Aerts A.L."/>
            <person name="Barry K."/>
            <person name="Choi C."/>
            <person name="Clum A."/>
            <person name="Coughlan A.Y."/>
            <person name="Deshpande S."/>
            <person name="Douglass A.P."/>
            <person name="Hanson S.J."/>
            <person name="Klenk H.-P."/>
            <person name="Labutti K."/>
            <person name="Lapidus A."/>
            <person name="Lindquist E."/>
            <person name="Lipzen A."/>
            <person name="Meier-Kolthoff J.P."/>
            <person name="Ohm R.A."/>
            <person name="Otillar R.P."/>
            <person name="Pangilinan J."/>
            <person name="Peng Y."/>
            <person name="Rokas A."/>
            <person name="Rosa C.A."/>
            <person name="Scheuner C."/>
            <person name="Sibirny A.A."/>
            <person name="Slot J.C."/>
            <person name="Stielow J.B."/>
            <person name="Sun H."/>
            <person name="Kurtzman C.P."/>
            <person name="Blackwell M."/>
            <person name="Grigoriev I.V."/>
            <person name="Jeffries T.W."/>
        </authorList>
    </citation>
    <scope>NUCLEOTIDE SEQUENCE [LARGE SCALE GENOMIC DNA]</scope>
    <source>
        <strain evidence="6">NRRL Y-12698</strain>
    </source>
</reference>
<dbReference type="GeneID" id="30146124"/>
<evidence type="ECO:0000313" key="6">
    <source>
        <dbReference type="Proteomes" id="UP000094336"/>
    </source>
</evidence>
<dbReference type="InterPro" id="IPR019318">
    <property type="entry name" value="Gua_nucleotide_exch_fac_Ric8"/>
</dbReference>
<accession>A0A1E3QTW4</accession>
<dbReference type="Proteomes" id="UP000094336">
    <property type="component" value="Unassembled WGS sequence"/>
</dbReference>
<dbReference type="RefSeq" id="XP_018986428.1">
    <property type="nucleotide sequence ID" value="XM_019128271.1"/>
</dbReference>
<name>A0A1E3QTW4_9ASCO</name>
<dbReference type="AlphaFoldDB" id="A0A1E3QTW4"/>
<proteinExistence type="inferred from homology"/>
<evidence type="ECO:0000256" key="2">
    <source>
        <dbReference type="ARBA" id="ARBA00022658"/>
    </source>
</evidence>
<protein>
    <submittedName>
        <fullName evidence="5">Uncharacterized protein</fullName>
    </submittedName>
</protein>
<dbReference type="GO" id="GO:0005085">
    <property type="term" value="F:guanyl-nucleotide exchange factor activity"/>
    <property type="evidence" value="ECO:0007669"/>
    <property type="project" value="UniProtKB-KW"/>
</dbReference>
<evidence type="ECO:0000313" key="5">
    <source>
        <dbReference type="EMBL" id="ODQ81100.1"/>
    </source>
</evidence>
<evidence type="ECO:0000256" key="4">
    <source>
        <dbReference type="SAM" id="MobiDB-lite"/>
    </source>
</evidence>
<dbReference type="Pfam" id="PF10165">
    <property type="entry name" value="Ric8"/>
    <property type="match status" value="1"/>
</dbReference>
<keyword evidence="3" id="KW-0143">Chaperone</keyword>
<keyword evidence="2" id="KW-0344">Guanine-nucleotide releasing factor</keyword>